<name>A0A1G6N1F6_9ACTN</name>
<reference evidence="4" key="1">
    <citation type="submission" date="2016-10" db="EMBL/GenBank/DDBJ databases">
        <authorList>
            <person name="Varghese N."/>
            <person name="Submissions S."/>
        </authorList>
    </citation>
    <scope>NUCLEOTIDE SEQUENCE [LARGE SCALE GENOMIC DNA]</scope>
    <source>
        <strain evidence="4">DSM 22619</strain>
    </source>
</reference>
<dbReference type="InterPro" id="IPR023210">
    <property type="entry name" value="NADP_OxRdtase_dom"/>
</dbReference>
<dbReference type="Gene3D" id="3.20.20.100">
    <property type="entry name" value="NADP-dependent oxidoreductase domain"/>
    <property type="match status" value="1"/>
</dbReference>
<dbReference type="AlphaFoldDB" id="A0A1G6N1F6"/>
<evidence type="ECO:0000256" key="1">
    <source>
        <dbReference type="ARBA" id="ARBA00023002"/>
    </source>
</evidence>
<dbReference type="InterPro" id="IPR036812">
    <property type="entry name" value="NAD(P)_OxRdtase_dom_sf"/>
</dbReference>
<dbReference type="STRING" id="604330.SAMN04489857_0849"/>
<protein>
    <submittedName>
        <fullName evidence="3">Predicted oxidoreductase</fullName>
    </submittedName>
</protein>
<evidence type="ECO:0000313" key="3">
    <source>
        <dbReference type="EMBL" id="SDC61668.1"/>
    </source>
</evidence>
<evidence type="ECO:0000259" key="2">
    <source>
        <dbReference type="Pfam" id="PF00248"/>
    </source>
</evidence>
<keyword evidence="4" id="KW-1185">Reference proteome</keyword>
<dbReference type="Proteomes" id="UP000198528">
    <property type="component" value="Unassembled WGS sequence"/>
</dbReference>
<dbReference type="InterPro" id="IPR050523">
    <property type="entry name" value="AKR_Detox_Biosynth"/>
</dbReference>
<dbReference type="GO" id="GO:0005829">
    <property type="term" value="C:cytosol"/>
    <property type="evidence" value="ECO:0007669"/>
    <property type="project" value="TreeGrafter"/>
</dbReference>
<dbReference type="PANTHER" id="PTHR43364:SF4">
    <property type="entry name" value="NAD(P)-LINKED OXIDOREDUCTASE SUPERFAMILY PROTEIN"/>
    <property type="match status" value="1"/>
</dbReference>
<dbReference type="SUPFAM" id="SSF51430">
    <property type="entry name" value="NAD(P)-linked oxidoreductase"/>
    <property type="match status" value="1"/>
</dbReference>
<sequence length="313" mass="34532">MNDEKDPKIVLGAWAWGNDGTFGHGLAADELRPVFDAAMNAGLNLWDTAYVYGMGESERMLAGFLKDLPREDYRVSDKLTPQCMDASSKTAVADMYEMQLHNMGLDHFDVYWVHNTVDAPRWIDELAAFFDDREDAPVIGVSNHNLAEVKQADAILREHGLRLGAVQNHFSLINRSSEDSGILDWCRQNDVEFWSYMVLEQGALSGKYDTSHPMPEGSARAQKYNPVLDRLETLNAELAKVAEAHGVGLAQVPVAWAIAKGTRPIVGVTKESHVTDAANASSVALSADEVRELESVADSLGINAVRAWEKKMD</sequence>
<dbReference type="RefSeq" id="WP_090847631.1">
    <property type="nucleotide sequence ID" value="NZ_FMZL01000028.1"/>
</dbReference>
<evidence type="ECO:0000313" key="4">
    <source>
        <dbReference type="Proteomes" id="UP000198528"/>
    </source>
</evidence>
<proteinExistence type="predicted"/>
<dbReference type="Pfam" id="PF00248">
    <property type="entry name" value="Aldo_ket_red"/>
    <property type="match status" value="1"/>
</dbReference>
<feature type="domain" description="NADP-dependent oxidoreductase" evidence="2">
    <location>
        <begin position="8"/>
        <end position="297"/>
    </location>
</feature>
<gene>
    <name evidence="3" type="ORF">SAMN04487824_1283</name>
</gene>
<dbReference type="GO" id="GO:0016491">
    <property type="term" value="F:oxidoreductase activity"/>
    <property type="evidence" value="ECO:0007669"/>
    <property type="project" value="UniProtKB-KW"/>
</dbReference>
<organism evidence="3 4">
    <name type="scientific">Parafannyhessea umbonata</name>
    <dbReference type="NCBI Taxonomy" id="604330"/>
    <lineage>
        <taxon>Bacteria</taxon>
        <taxon>Bacillati</taxon>
        <taxon>Actinomycetota</taxon>
        <taxon>Coriobacteriia</taxon>
        <taxon>Coriobacteriales</taxon>
        <taxon>Atopobiaceae</taxon>
        <taxon>Parafannyhessea</taxon>
    </lineage>
</organism>
<dbReference type="CDD" id="cd19103">
    <property type="entry name" value="AKR_unchar"/>
    <property type="match status" value="1"/>
</dbReference>
<keyword evidence="1" id="KW-0560">Oxidoreductase</keyword>
<dbReference type="PANTHER" id="PTHR43364">
    <property type="entry name" value="NADH-SPECIFIC METHYLGLYOXAL REDUCTASE-RELATED"/>
    <property type="match status" value="1"/>
</dbReference>
<dbReference type="EMBL" id="FMZL01000028">
    <property type="protein sequence ID" value="SDC61668.1"/>
    <property type="molecule type" value="Genomic_DNA"/>
</dbReference>
<accession>A0A1G6N1F6</accession>